<dbReference type="SUPFAM" id="SSF46689">
    <property type="entry name" value="Homeodomain-like"/>
    <property type="match status" value="2"/>
</dbReference>
<protein>
    <submittedName>
        <fullName evidence="5">AraC family transcriptional regulator</fullName>
    </submittedName>
</protein>
<dbReference type="Gene3D" id="1.10.10.60">
    <property type="entry name" value="Homeodomain-like"/>
    <property type="match status" value="1"/>
</dbReference>
<evidence type="ECO:0000259" key="4">
    <source>
        <dbReference type="PROSITE" id="PS01124"/>
    </source>
</evidence>
<comment type="caution">
    <text evidence="5">The sequence shown here is derived from an EMBL/GenBank/DDBJ whole genome shotgun (WGS) entry which is preliminary data.</text>
</comment>
<proteinExistence type="predicted"/>
<dbReference type="InterPro" id="IPR009057">
    <property type="entry name" value="Homeodomain-like_sf"/>
</dbReference>
<dbReference type="PANTHER" id="PTHR46796">
    <property type="entry name" value="HTH-TYPE TRANSCRIPTIONAL ACTIVATOR RHAS-RELATED"/>
    <property type="match status" value="1"/>
</dbReference>
<evidence type="ECO:0000256" key="2">
    <source>
        <dbReference type="ARBA" id="ARBA00023125"/>
    </source>
</evidence>
<keyword evidence="2" id="KW-0238">DNA-binding</keyword>
<dbReference type="InterPro" id="IPR018060">
    <property type="entry name" value="HTH_AraC"/>
</dbReference>
<evidence type="ECO:0000313" key="5">
    <source>
        <dbReference type="EMBL" id="GAJ92437.1"/>
    </source>
</evidence>
<dbReference type="GeneID" id="86851404"/>
<dbReference type="InterPro" id="IPR050204">
    <property type="entry name" value="AraC_XylS_family_regulators"/>
</dbReference>
<evidence type="ECO:0000313" key="6">
    <source>
        <dbReference type="Proteomes" id="UP000026941"/>
    </source>
</evidence>
<organism evidence="5 6">
    <name type="scientific">Rhizobium rhizogenes NBRC 13257</name>
    <dbReference type="NCBI Taxonomy" id="1220581"/>
    <lineage>
        <taxon>Bacteria</taxon>
        <taxon>Pseudomonadati</taxon>
        <taxon>Pseudomonadota</taxon>
        <taxon>Alphaproteobacteria</taxon>
        <taxon>Hyphomicrobiales</taxon>
        <taxon>Rhizobiaceae</taxon>
        <taxon>Rhizobium/Agrobacterium group</taxon>
        <taxon>Rhizobium</taxon>
    </lineage>
</organism>
<gene>
    <name evidence="5" type="ORF">RRH01S_03_05120</name>
</gene>
<dbReference type="EMBL" id="BAYX01000003">
    <property type="protein sequence ID" value="GAJ92437.1"/>
    <property type="molecule type" value="Genomic_DNA"/>
</dbReference>
<evidence type="ECO:0000256" key="1">
    <source>
        <dbReference type="ARBA" id="ARBA00023015"/>
    </source>
</evidence>
<dbReference type="PANTHER" id="PTHR46796:SF6">
    <property type="entry name" value="ARAC SUBFAMILY"/>
    <property type="match status" value="1"/>
</dbReference>
<feature type="domain" description="HTH araC/xylS-type" evidence="4">
    <location>
        <begin position="175"/>
        <end position="272"/>
    </location>
</feature>
<evidence type="ECO:0000256" key="3">
    <source>
        <dbReference type="ARBA" id="ARBA00023163"/>
    </source>
</evidence>
<dbReference type="GO" id="GO:0003700">
    <property type="term" value="F:DNA-binding transcription factor activity"/>
    <property type="evidence" value="ECO:0007669"/>
    <property type="project" value="InterPro"/>
</dbReference>
<keyword evidence="1" id="KW-0805">Transcription regulation</keyword>
<dbReference type="InterPro" id="IPR018062">
    <property type="entry name" value="HTH_AraC-typ_CS"/>
</dbReference>
<sequence length="278" mass="31223">MSGFSIDLLLKTKTVTIRDVLCDGACRHKSVEECAHSTSLVYPYRGVFMRHVGRKDVVAEANQVLFFNREQEYRISHPIEGGDACIDVSIDEALLDELAPKDQAQTADALIFRRQRRRIDPRAQALVALLRHSLKRGAAETLEAETLALTLVRRSLGERTSHAAGATIGRQKLVDRAKLVMSSDLARRWTLADIAHDVGVSPVYLTQVFQQVEGIPLYRYQLRLRLARALDLLGEYDDLTALGLDLGFSSHSHFSAAFKQAYDRTPAEFQRLAHLRAR</sequence>
<name>A0AA87Q6G5_RHIRH</name>
<dbReference type="GO" id="GO:0043565">
    <property type="term" value="F:sequence-specific DNA binding"/>
    <property type="evidence" value="ECO:0007669"/>
    <property type="project" value="InterPro"/>
</dbReference>
<dbReference type="RefSeq" id="WP_012649524.1">
    <property type="nucleotide sequence ID" value="NZ_BAYX01000003.1"/>
</dbReference>
<accession>A0AA87Q6G5</accession>
<dbReference type="AlphaFoldDB" id="A0AA87Q6G5"/>
<dbReference type="PROSITE" id="PS00041">
    <property type="entry name" value="HTH_ARAC_FAMILY_1"/>
    <property type="match status" value="2"/>
</dbReference>
<dbReference type="PROSITE" id="PS01124">
    <property type="entry name" value="HTH_ARAC_FAMILY_2"/>
    <property type="match status" value="1"/>
</dbReference>
<reference evidence="5 6" key="1">
    <citation type="submission" date="2014-05" db="EMBL/GenBank/DDBJ databases">
        <title>Whole genome shotgun sequence of Rhizobium rhizogenes NBRC 13257.</title>
        <authorList>
            <person name="Katano-Makiyama Y."/>
            <person name="Hosoyama A."/>
            <person name="Hashimoto M."/>
            <person name="Hosoyama Y."/>
            <person name="Noguchi M."/>
            <person name="Tsuchikane K."/>
            <person name="Kimura A."/>
            <person name="Ohji S."/>
            <person name="Ichikawa N."/>
            <person name="Yamazoe A."/>
            <person name="Fujita N."/>
        </authorList>
    </citation>
    <scope>NUCLEOTIDE SEQUENCE [LARGE SCALE GENOMIC DNA]</scope>
    <source>
        <strain evidence="5 6">NBRC 13257</strain>
    </source>
</reference>
<dbReference type="Pfam" id="PF12833">
    <property type="entry name" value="HTH_18"/>
    <property type="match status" value="1"/>
</dbReference>
<dbReference type="SMART" id="SM00342">
    <property type="entry name" value="HTH_ARAC"/>
    <property type="match status" value="1"/>
</dbReference>
<dbReference type="Proteomes" id="UP000026941">
    <property type="component" value="Unassembled WGS sequence"/>
</dbReference>
<keyword evidence="3" id="KW-0804">Transcription</keyword>